<keyword evidence="3" id="KW-1185">Reference proteome</keyword>
<dbReference type="AlphaFoldDB" id="A0A163WR66"/>
<feature type="domain" description="Peptidase C39-like" evidence="1">
    <location>
        <begin position="33"/>
        <end position="169"/>
    </location>
</feature>
<evidence type="ECO:0000313" key="2">
    <source>
        <dbReference type="EMBL" id="KZE76716.1"/>
    </source>
</evidence>
<dbReference type="RefSeq" id="WP_038985736.1">
    <property type="nucleotide sequence ID" value="NZ_JACAJV010000009.1"/>
</dbReference>
<evidence type="ECO:0000313" key="3">
    <source>
        <dbReference type="Proteomes" id="UP000076630"/>
    </source>
</evidence>
<name>A0A163WR66_9FLAO</name>
<gene>
    <name evidence="2" type="ORF">AV926_15005</name>
</gene>
<dbReference type="InterPro" id="IPR039564">
    <property type="entry name" value="Peptidase_C39-like"/>
</dbReference>
<dbReference type="OrthoDB" id="849138at2"/>
<organism evidence="2 3">
    <name type="scientific">Myroides marinus</name>
    <dbReference type="NCBI Taxonomy" id="703342"/>
    <lineage>
        <taxon>Bacteria</taxon>
        <taxon>Pseudomonadati</taxon>
        <taxon>Bacteroidota</taxon>
        <taxon>Flavobacteriia</taxon>
        <taxon>Flavobacteriales</taxon>
        <taxon>Flavobacteriaceae</taxon>
        <taxon>Myroides</taxon>
    </lineage>
</organism>
<reference evidence="2 3" key="1">
    <citation type="submission" date="2016-01" db="EMBL/GenBank/DDBJ databases">
        <title>Whole genome sequencing of Myroides marinus L41.</title>
        <authorList>
            <person name="Hong K.W."/>
        </authorList>
    </citation>
    <scope>NUCLEOTIDE SEQUENCE [LARGE SCALE GENOMIC DNA]</scope>
    <source>
        <strain evidence="2 3">L41</strain>
    </source>
</reference>
<dbReference type="Pfam" id="PF13529">
    <property type="entry name" value="Peptidase_C39_2"/>
    <property type="match status" value="1"/>
</dbReference>
<sequence length="213" mass="24371">MKDNKTLFISKLNIGNSGVELNYVDEDDKDFFVQQGSLDGACAVYSFFMLLMIQGIIRRSDIGIYMKVKRNTFVGKLVHHFFNDNGMHWEGNYFSDLKKGFEKASTSRAVITIDSLNLYKKIVDYLNRDLPVLVSIQFKGKDAGAHAIVVIGYELDKKGELTKLFCLDPGGKKPNYAYQNNVLLIKEYPTAKYRDYDILSMSQIYINEIMIVE</sequence>
<dbReference type="Gene3D" id="3.90.70.10">
    <property type="entry name" value="Cysteine proteinases"/>
    <property type="match status" value="1"/>
</dbReference>
<proteinExistence type="predicted"/>
<protein>
    <recommendedName>
        <fullName evidence="1">Peptidase C39-like domain-containing protein</fullName>
    </recommendedName>
</protein>
<dbReference type="Proteomes" id="UP000076630">
    <property type="component" value="Unassembled WGS sequence"/>
</dbReference>
<comment type="caution">
    <text evidence="2">The sequence shown here is derived from an EMBL/GenBank/DDBJ whole genome shotgun (WGS) entry which is preliminary data.</text>
</comment>
<evidence type="ECO:0000259" key="1">
    <source>
        <dbReference type="Pfam" id="PF13529"/>
    </source>
</evidence>
<dbReference type="EMBL" id="LQNU01000075">
    <property type="protein sequence ID" value="KZE76716.1"/>
    <property type="molecule type" value="Genomic_DNA"/>
</dbReference>
<accession>A0A163WR66</accession>